<dbReference type="Gene3D" id="3.40.250.10">
    <property type="entry name" value="Rhodanese-like domain"/>
    <property type="match status" value="1"/>
</dbReference>
<sequence length="100" mass="11345">MNVQELREKLKSGERIVLLDVREQDELKESPKIERALNVPMGEVSLEEEKGTFAKDVKIVAICRSGARSGMIARALKQRGYDAENLEGGMLEWERTRQVS</sequence>
<evidence type="ECO:0000313" key="2">
    <source>
        <dbReference type="EMBL" id="OGM92938.1"/>
    </source>
</evidence>
<dbReference type="InterPro" id="IPR036873">
    <property type="entry name" value="Rhodanese-like_dom_sf"/>
</dbReference>
<dbReference type="SMART" id="SM00450">
    <property type="entry name" value="RHOD"/>
    <property type="match status" value="1"/>
</dbReference>
<dbReference type="Proteomes" id="UP000176422">
    <property type="component" value="Unassembled WGS sequence"/>
</dbReference>
<protein>
    <recommendedName>
        <fullName evidence="1">Rhodanese domain-containing protein</fullName>
    </recommendedName>
</protein>
<dbReference type="InterPro" id="IPR050229">
    <property type="entry name" value="GlpE_sulfurtransferase"/>
</dbReference>
<evidence type="ECO:0000313" key="3">
    <source>
        <dbReference type="Proteomes" id="UP000176422"/>
    </source>
</evidence>
<dbReference type="Pfam" id="PF00581">
    <property type="entry name" value="Rhodanese"/>
    <property type="match status" value="1"/>
</dbReference>
<dbReference type="PROSITE" id="PS50206">
    <property type="entry name" value="RHODANESE_3"/>
    <property type="match status" value="1"/>
</dbReference>
<proteinExistence type="predicted"/>
<dbReference type="EMBL" id="MGIT01000002">
    <property type="protein sequence ID" value="OGM92938.1"/>
    <property type="molecule type" value="Genomic_DNA"/>
</dbReference>
<organism evidence="2 3">
    <name type="scientific">Candidatus Wolfebacteria bacterium RIFOXYB1_FULL_54_12</name>
    <dbReference type="NCBI Taxonomy" id="1802559"/>
    <lineage>
        <taxon>Bacteria</taxon>
        <taxon>Candidatus Wolfeibacteriota</taxon>
    </lineage>
</organism>
<dbReference type="PANTHER" id="PTHR43031:SF1">
    <property type="entry name" value="PYRIDINE NUCLEOTIDE-DISULPHIDE OXIDOREDUCTASE"/>
    <property type="match status" value="1"/>
</dbReference>
<dbReference type="AlphaFoldDB" id="A0A1F8DY71"/>
<evidence type="ECO:0000259" key="1">
    <source>
        <dbReference type="PROSITE" id="PS50206"/>
    </source>
</evidence>
<gene>
    <name evidence="2" type="ORF">A2372_03775</name>
</gene>
<reference evidence="2 3" key="1">
    <citation type="journal article" date="2016" name="Nat. Commun.">
        <title>Thousands of microbial genomes shed light on interconnected biogeochemical processes in an aquifer system.</title>
        <authorList>
            <person name="Anantharaman K."/>
            <person name="Brown C.T."/>
            <person name="Hug L.A."/>
            <person name="Sharon I."/>
            <person name="Castelle C.J."/>
            <person name="Probst A.J."/>
            <person name="Thomas B.C."/>
            <person name="Singh A."/>
            <person name="Wilkins M.J."/>
            <person name="Karaoz U."/>
            <person name="Brodie E.L."/>
            <person name="Williams K.H."/>
            <person name="Hubbard S.S."/>
            <person name="Banfield J.F."/>
        </authorList>
    </citation>
    <scope>NUCLEOTIDE SEQUENCE [LARGE SCALE GENOMIC DNA]</scope>
</reference>
<feature type="domain" description="Rhodanese" evidence="1">
    <location>
        <begin position="12"/>
        <end position="95"/>
    </location>
</feature>
<dbReference type="InterPro" id="IPR001763">
    <property type="entry name" value="Rhodanese-like_dom"/>
</dbReference>
<name>A0A1F8DY71_9BACT</name>
<dbReference type="SUPFAM" id="SSF52821">
    <property type="entry name" value="Rhodanese/Cell cycle control phosphatase"/>
    <property type="match status" value="1"/>
</dbReference>
<accession>A0A1F8DY71</accession>
<dbReference type="CDD" id="cd00158">
    <property type="entry name" value="RHOD"/>
    <property type="match status" value="1"/>
</dbReference>
<dbReference type="PANTHER" id="PTHR43031">
    <property type="entry name" value="FAD-DEPENDENT OXIDOREDUCTASE"/>
    <property type="match status" value="1"/>
</dbReference>
<dbReference type="STRING" id="1802559.A2372_03775"/>
<comment type="caution">
    <text evidence="2">The sequence shown here is derived from an EMBL/GenBank/DDBJ whole genome shotgun (WGS) entry which is preliminary data.</text>
</comment>